<gene>
    <name evidence="2" type="ORF">C1I98_05255</name>
</gene>
<dbReference type="PANTHER" id="PTHR43441:SF10">
    <property type="entry name" value="ACETYLTRANSFERASE"/>
    <property type="match status" value="1"/>
</dbReference>
<dbReference type="InterPro" id="IPR000182">
    <property type="entry name" value="GNAT_dom"/>
</dbReference>
<feature type="domain" description="N-acetyltransferase" evidence="1">
    <location>
        <begin position="11"/>
        <end position="168"/>
    </location>
</feature>
<dbReference type="SUPFAM" id="SSF55729">
    <property type="entry name" value="Acyl-CoA N-acyltransferases (Nat)"/>
    <property type="match status" value="1"/>
</dbReference>
<dbReference type="PANTHER" id="PTHR43441">
    <property type="entry name" value="RIBOSOMAL-PROTEIN-SERINE ACETYLTRANSFERASE"/>
    <property type="match status" value="1"/>
</dbReference>
<reference evidence="2 3" key="1">
    <citation type="submission" date="2018-01" db="EMBL/GenBank/DDBJ databases">
        <title>Draft genome sequence of Sphaerisporangium sp. 7K107.</title>
        <authorList>
            <person name="Sahin N."/>
            <person name="Saygin H."/>
            <person name="Ay H."/>
        </authorList>
    </citation>
    <scope>NUCLEOTIDE SEQUENCE [LARGE SCALE GENOMIC DNA]</scope>
    <source>
        <strain evidence="2 3">7K107</strain>
    </source>
</reference>
<dbReference type="PROSITE" id="PS51186">
    <property type="entry name" value="GNAT"/>
    <property type="match status" value="1"/>
</dbReference>
<evidence type="ECO:0000313" key="2">
    <source>
        <dbReference type="EMBL" id="PZG53898.1"/>
    </source>
</evidence>
<dbReference type="InterPro" id="IPR051908">
    <property type="entry name" value="Ribosomal_N-acetyltransferase"/>
</dbReference>
<dbReference type="CDD" id="cd04301">
    <property type="entry name" value="NAT_SF"/>
    <property type="match status" value="1"/>
</dbReference>
<protein>
    <submittedName>
        <fullName evidence="2">GNAT family N-acetyltransferase</fullName>
    </submittedName>
</protein>
<keyword evidence="3" id="KW-1185">Reference proteome</keyword>
<dbReference type="AlphaFoldDB" id="A0A2W2HVQ4"/>
<dbReference type="Pfam" id="PF13302">
    <property type="entry name" value="Acetyltransf_3"/>
    <property type="match status" value="1"/>
</dbReference>
<dbReference type="Gene3D" id="3.40.630.30">
    <property type="match status" value="1"/>
</dbReference>
<comment type="caution">
    <text evidence="2">The sequence shown here is derived from an EMBL/GenBank/DDBJ whole genome shotgun (WGS) entry which is preliminary data.</text>
</comment>
<accession>A0A2W2HVQ4</accession>
<organism evidence="2 3">
    <name type="scientific">Spongiactinospora gelatinilytica</name>
    <dbReference type="NCBI Taxonomy" id="2666298"/>
    <lineage>
        <taxon>Bacteria</taxon>
        <taxon>Bacillati</taxon>
        <taxon>Actinomycetota</taxon>
        <taxon>Actinomycetes</taxon>
        <taxon>Streptosporangiales</taxon>
        <taxon>Streptosporangiaceae</taxon>
        <taxon>Spongiactinospora</taxon>
    </lineage>
</organism>
<dbReference type="GO" id="GO:0008999">
    <property type="term" value="F:protein-N-terminal-alanine acetyltransferase activity"/>
    <property type="evidence" value="ECO:0007669"/>
    <property type="project" value="TreeGrafter"/>
</dbReference>
<evidence type="ECO:0000313" key="3">
    <source>
        <dbReference type="Proteomes" id="UP000248544"/>
    </source>
</evidence>
<dbReference type="InterPro" id="IPR016181">
    <property type="entry name" value="Acyl_CoA_acyltransferase"/>
</dbReference>
<dbReference type="Proteomes" id="UP000248544">
    <property type="component" value="Unassembled WGS sequence"/>
</dbReference>
<name>A0A2W2HVQ4_9ACTN</name>
<proteinExistence type="predicted"/>
<dbReference type="RefSeq" id="WP_111165934.1">
    <property type="nucleotide sequence ID" value="NZ_POUA01000024.1"/>
</dbReference>
<keyword evidence="2" id="KW-0808">Transferase</keyword>
<dbReference type="EMBL" id="POUA01000024">
    <property type="protein sequence ID" value="PZG53898.1"/>
    <property type="molecule type" value="Genomic_DNA"/>
</dbReference>
<sequence length="168" mass="17879">MADVRVSDGVVTLSPLCLDDLEAHLAGEDEELVRWLNGGPGTREGAEVYIRECTRNWTAGGPLLAFGVHLEAEGALAGTIDLRFEAKARGRVSLAYGLYPAFRGRGIATRSVHLACGYAAARGAGLAEIKVEPANTASVAVARRSGFAFTGRTKDEDGTELDRYARDL</sequence>
<dbReference type="GO" id="GO:1990189">
    <property type="term" value="F:protein N-terminal-serine acetyltransferase activity"/>
    <property type="evidence" value="ECO:0007669"/>
    <property type="project" value="TreeGrafter"/>
</dbReference>
<dbReference type="GO" id="GO:0005737">
    <property type="term" value="C:cytoplasm"/>
    <property type="evidence" value="ECO:0007669"/>
    <property type="project" value="TreeGrafter"/>
</dbReference>
<evidence type="ECO:0000259" key="1">
    <source>
        <dbReference type="PROSITE" id="PS51186"/>
    </source>
</evidence>